<name>A0A4D6NFW0_VIGUN</name>
<dbReference type="PANTHER" id="PTHR11926:SF1412">
    <property type="entry name" value="UDP-GLYCOSYLTRANSFERASE 83A1-LIKE"/>
    <property type="match status" value="1"/>
</dbReference>
<evidence type="ECO:0000313" key="4">
    <source>
        <dbReference type="Proteomes" id="UP000501690"/>
    </source>
</evidence>
<dbReference type="SUPFAM" id="SSF53756">
    <property type="entry name" value="UDP-Glycosyltransferase/glycogen phosphorylase"/>
    <property type="match status" value="1"/>
</dbReference>
<evidence type="ECO:0000259" key="2">
    <source>
        <dbReference type="Pfam" id="PF26168"/>
    </source>
</evidence>
<keyword evidence="4" id="KW-1185">Reference proteome</keyword>
<evidence type="ECO:0000256" key="1">
    <source>
        <dbReference type="ARBA" id="ARBA00009995"/>
    </source>
</evidence>
<protein>
    <submittedName>
        <fullName evidence="3">UDP-glucosyltransferase</fullName>
    </submittedName>
</protein>
<dbReference type="EMBL" id="CP039354">
    <property type="protein sequence ID" value="QCE12640.1"/>
    <property type="molecule type" value="Genomic_DNA"/>
</dbReference>
<dbReference type="Gene3D" id="3.40.50.2000">
    <property type="entry name" value="Glycogen Phosphorylase B"/>
    <property type="match status" value="1"/>
</dbReference>
<gene>
    <name evidence="3" type="ORF">DEO72_LG10g3887</name>
</gene>
<dbReference type="AlphaFoldDB" id="A0A4D6NFW0"/>
<feature type="domain" description="Glycosyltransferase N-terminal" evidence="2">
    <location>
        <begin position="8"/>
        <end position="66"/>
    </location>
</feature>
<dbReference type="PANTHER" id="PTHR11926">
    <property type="entry name" value="GLUCOSYL/GLUCURONOSYL TRANSFERASES"/>
    <property type="match status" value="1"/>
</dbReference>
<dbReference type="GO" id="GO:0080044">
    <property type="term" value="F:quercetin 7-O-glucosyltransferase activity"/>
    <property type="evidence" value="ECO:0007669"/>
    <property type="project" value="TreeGrafter"/>
</dbReference>
<dbReference type="InterPro" id="IPR058980">
    <property type="entry name" value="Glyco_transf_N"/>
</dbReference>
<organism evidence="3 4">
    <name type="scientific">Vigna unguiculata</name>
    <name type="common">Cowpea</name>
    <dbReference type="NCBI Taxonomy" id="3917"/>
    <lineage>
        <taxon>Eukaryota</taxon>
        <taxon>Viridiplantae</taxon>
        <taxon>Streptophyta</taxon>
        <taxon>Embryophyta</taxon>
        <taxon>Tracheophyta</taxon>
        <taxon>Spermatophyta</taxon>
        <taxon>Magnoliopsida</taxon>
        <taxon>eudicotyledons</taxon>
        <taxon>Gunneridae</taxon>
        <taxon>Pentapetalae</taxon>
        <taxon>rosids</taxon>
        <taxon>fabids</taxon>
        <taxon>Fabales</taxon>
        <taxon>Fabaceae</taxon>
        <taxon>Papilionoideae</taxon>
        <taxon>50 kb inversion clade</taxon>
        <taxon>NPAAA clade</taxon>
        <taxon>indigoferoid/millettioid clade</taxon>
        <taxon>Phaseoleae</taxon>
        <taxon>Vigna</taxon>
    </lineage>
</organism>
<proteinExistence type="inferred from homology"/>
<sequence length="171" mass="18761">MGVPHFLVLPYPVQGHVNPLMQFSEAVTKHGCKITFVNTEFIHKQANNSGEALDNLKEQGMRFVTIPDGLDPEDDRSDHQKVLVSIKTNMPALLPKLVQDINALDSDNNITCVVATMNMGWALQVAHKLGIKAAFLWTASAVSLAACYCIPRLIEDGIIDSEVLPTARLEP</sequence>
<dbReference type="GO" id="GO:0080043">
    <property type="term" value="F:quercetin 3-O-glucosyltransferase activity"/>
    <property type="evidence" value="ECO:0007669"/>
    <property type="project" value="TreeGrafter"/>
</dbReference>
<reference evidence="3 4" key="1">
    <citation type="submission" date="2019-04" db="EMBL/GenBank/DDBJ databases">
        <title>An improved genome assembly and genetic linkage map for asparagus bean, Vigna unguiculata ssp. sesquipedialis.</title>
        <authorList>
            <person name="Xia Q."/>
            <person name="Zhang R."/>
            <person name="Dong Y."/>
        </authorList>
    </citation>
    <scope>NUCLEOTIDE SEQUENCE [LARGE SCALE GENOMIC DNA]</scope>
    <source>
        <tissue evidence="3">Leaf</tissue>
    </source>
</reference>
<keyword evidence="3" id="KW-0808">Transferase</keyword>
<accession>A0A4D6NFW0</accession>
<dbReference type="Proteomes" id="UP000501690">
    <property type="component" value="Linkage Group LG10"/>
</dbReference>
<comment type="similarity">
    <text evidence="1">Belongs to the UDP-glycosyltransferase family.</text>
</comment>
<dbReference type="Pfam" id="PF26168">
    <property type="entry name" value="Glyco_transf_N"/>
    <property type="match status" value="1"/>
</dbReference>
<evidence type="ECO:0000313" key="3">
    <source>
        <dbReference type="EMBL" id="QCE12640.1"/>
    </source>
</evidence>